<evidence type="ECO:0000256" key="1">
    <source>
        <dbReference type="SAM" id="MobiDB-lite"/>
    </source>
</evidence>
<name>A0A6A7XY99_9HYPH</name>
<sequence length="151" mass="16336">MSEWTNKAATAPQGASPDVMKPPRNLGQAMRRGGLGHCPQCGVGHLFSGYLAVADHCEVCGEVFHHHRADDAPPYFTILIVGHIIVGLILSVEVAFAPPLWVHALLWIPLTILMSLALLRPIKGALIGLQWALYMHGFDPTEPDPDAVASF</sequence>
<keyword evidence="2" id="KW-0472">Membrane</keyword>
<keyword evidence="4" id="KW-1185">Reference proteome</keyword>
<dbReference type="Pfam" id="PF06170">
    <property type="entry name" value="DUF983"/>
    <property type="match status" value="1"/>
</dbReference>
<dbReference type="Proteomes" id="UP000332515">
    <property type="component" value="Unassembled WGS sequence"/>
</dbReference>
<feature type="region of interest" description="Disordered" evidence="1">
    <location>
        <begin position="1"/>
        <end position="23"/>
    </location>
</feature>
<feature type="transmembrane region" description="Helical" evidence="2">
    <location>
        <begin position="75"/>
        <end position="94"/>
    </location>
</feature>
<organism evidence="3 4">
    <name type="scientific">Segnochrobactrum spirostomi</name>
    <dbReference type="NCBI Taxonomy" id="2608987"/>
    <lineage>
        <taxon>Bacteria</taxon>
        <taxon>Pseudomonadati</taxon>
        <taxon>Pseudomonadota</taxon>
        <taxon>Alphaproteobacteria</taxon>
        <taxon>Hyphomicrobiales</taxon>
        <taxon>Segnochrobactraceae</taxon>
        <taxon>Segnochrobactrum</taxon>
    </lineage>
</organism>
<gene>
    <name evidence="3" type="ORF">F0357_00865</name>
</gene>
<evidence type="ECO:0000313" key="4">
    <source>
        <dbReference type="Proteomes" id="UP000332515"/>
    </source>
</evidence>
<reference evidence="3 4" key="1">
    <citation type="submission" date="2019-09" db="EMBL/GenBank/DDBJ databases">
        <title>Segnochrobactrum spirostomi gen. nov., sp. nov., isolated from the ciliate Spirostomum cf. yagiui and description of a novel family, Segnochrobactraceae fam. nov. within the order Rhizobiales of the class Alphaproteobacteria.</title>
        <authorList>
            <person name="Akter S."/>
            <person name="Shazib S.U.A."/>
            <person name="Shin M.K."/>
        </authorList>
    </citation>
    <scope>NUCLEOTIDE SEQUENCE [LARGE SCALE GENOMIC DNA]</scope>
    <source>
        <strain evidence="3 4">Sp-1</strain>
    </source>
</reference>
<dbReference type="AlphaFoldDB" id="A0A6A7XY99"/>
<protein>
    <submittedName>
        <fullName evidence="3">DUF983 domain-containing protein</fullName>
    </submittedName>
</protein>
<keyword evidence="2" id="KW-1133">Transmembrane helix</keyword>
<dbReference type="RefSeq" id="WP_153477697.1">
    <property type="nucleotide sequence ID" value="NZ_VWNA01000001.1"/>
</dbReference>
<keyword evidence="2" id="KW-0812">Transmembrane</keyword>
<comment type="caution">
    <text evidence="3">The sequence shown here is derived from an EMBL/GenBank/DDBJ whole genome shotgun (WGS) entry which is preliminary data.</text>
</comment>
<evidence type="ECO:0000313" key="3">
    <source>
        <dbReference type="EMBL" id="MQT11246.1"/>
    </source>
</evidence>
<dbReference type="NCBIfam" id="NF004633">
    <property type="entry name" value="PRK05978.1"/>
    <property type="match status" value="1"/>
</dbReference>
<evidence type="ECO:0000256" key="2">
    <source>
        <dbReference type="SAM" id="Phobius"/>
    </source>
</evidence>
<accession>A0A6A7XY99</accession>
<feature type="transmembrane region" description="Helical" evidence="2">
    <location>
        <begin position="100"/>
        <end position="119"/>
    </location>
</feature>
<dbReference type="EMBL" id="VWNA01000001">
    <property type="protein sequence ID" value="MQT11246.1"/>
    <property type="molecule type" value="Genomic_DNA"/>
</dbReference>
<proteinExistence type="predicted"/>
<dbReference type="InterPro" id="IPR009325">
    <property type="entry name" value="DUF983"/>
</dbReference>